<reference evidence="1 3" key="1">
    <citation type="journal article" date="2014" name="BMC Genomics">
        <title>Genome sequence of Anopheles sinensis provides insight into genetics basis of mosquito competence for malaria parasites.</title>
        <authorList>
            <person name="Zhou D."/>
            <person name="Zhang D."/>
            <person name="Ding G."/>
            <person name="Shi L."/>
            <person name="Hou Q."/>
            <person name="Ye Y."/>
            <person name="Xu Y."/>
            <person name="Zhou H."/>
            <person name="Xiong C."/>
            <person name="Li S."/>
            <person name="Yu J."/>
            <person name="Hong S."/>
            <person name="Yu X."/>
            <person name="Zou P."/>
            <person name="Chen C."/>
            <person name="Chang X."/>
            <person name="Wang W."/>
            <person name="Lv Y."/>
            <person name="Sun Y."/>
            <person name="Ma L."/>
            <person name="Shen B."/>
            <person name="Zhu C."/>
        </authorList>
    </citation>
    <scope>NUCLEOTIDE SEQUENCE [LARGE SCALE GENOMIC DNA]</scope>
</reference>
<organism evidence="1">
    <name type="scientific">Anopheles sinensis</name>
    <name type="common">Mosquito</name>
    <dbReference type="NCBI Taxonomy" id="74873"/>
    <lineage>
        <taxon>Eukaryota</taxon>
        <taxon>Metazoa</taxon>
        <taxon>Ecdysozoa</taxon>
        <taxon>Arthropoda</taxon>
        <taxon>Hexapoda</taxon>
        <taxon>Insecta</taxon>
        <taxon>Pterygota</taxon>
        <taxon>Neoptera</taxon>
        <taxon>Endopterygota</taxon>
        <taxon>Diptera</taxon>
        <taxon>Nematocera</taxon>
        <taxon>Culicoidea</taxon>
        <taxon>Culicidae</taxon>
        <taxon>Anophelinae</taxon>
        <taxon>Anopheles</taxon>
    </lineage>
</organism>
<gene>
    <name evidence="1" type="ORF">ZHAS_00011621</name>
</gene>
<protein>
    <submittedName>
        <fullName evidence="1 2">Uncharacterized protein</fullName>
    </submittedName>
</protein>
<reference evidence="2" key="2">
    <citation type="submission" date="2020-05" db="UniProtKB">
        <authorList>
            <consortium name="EnsemblMetazoa"/>
        </authorList>
    </citation>
    <scope>IDENTIFICATION</scope>
</reference>
<dbReference type="AlphaFoldDB" id="A0A084W0Z3"/>
<dbReference type="EMBL" id="ATLV01019166">
    <property type="status" value="NOT_ANNOTATED_CDS"/>
    <property type="molecule type" value="Genomic_DNA"/>
</dbReference>
<evidence type="ECO:0000313" key="3">
    <source>
        <dbReference type="Proteomes" id="UP000030765"/>
    </source>
</evidence>
<name>A0A084W0Z3_ANOSI</name>
<sequence>MSCPPTCITSSQQPSRPIHFLDDPKDGVSVFSRAAGGLMMMLWHFALKRARERESPFIPLPHQHLIHPQPHPTRSFRQSTTSLFQCHTLGRLIVCILTGDHEHERANSARAHKSINATKNAFPKKRTYNRDGEWYNHQQPKWPQPIDCDEMEGKGEGKPTPGKAWKMHLQHRALLPLLERMSGRLPSHTPLRGGIKLPTPMFAGTNMAVR</sequence>
<evidence type="ECO:0000313" key="1">
    <source>
        <dbReference type="EMBL" id="KFB43887.1"/>
    </source>
</evidence>
<dbReference type="Proteomes" id="UP000030765">
    <property type="component" value="Unassembled WGS sequence"/>
</dbReference>
<dbReference type="EnsemblMetazoa" id="ASIC011621-RA">
    <property type="protein sequence ID" value="ASIC011621-PA"/>
    <property type="gene ID" value="ASIC011621"/>
</dbReference>
<accession>A0A084W0Z3</accession>
<proteinExistence type="predicted"/>
<dbReference type="EMBL" id="KE525263">
    <property type="protein sequence ID" value="KFB43887.1"/>
    <property type="molecule type" value="Genomic_DNA"/>
</dbReference>
<keyword evidence="3" id="KW-1185">Reference proteome</keyword>
<dbReference type="VEuPathDB" id="VectorBase:ASIC011621"/>
<evidence type="ECO:0000313" key="2">
    <source>
        <dbReference type="EnsemblMetazoa" id="ASIC011621-PA"/>
    </source>
</evidence>